<accession>A0A5N6MRG9</accession>
<dbReference type="InterPro" id="IPR052171">
    <property type="entry name" value="NHEJ_LigD"/>
</dbReference>
<dbReference type="CDD" id="cd07971">
    <property type="entry name" value="OBF_DNA_ligase_LigD"/>
    <property type="match status" value="1"/>
</dbReference>
<keyword evidence="12" id="KW-0067">ATP-binding</keyword>
<sequence length="878" mass="95208">MATGGGKTQETVSVEGHRLRLTNLDKVLYPETGTTKADVISYYAAVAEVMLPHSRNRAATRKRWVHGVGTPDHPGQVFFQKNIEDSAPSWVKRFPIEHKSGTNIYPLVNDLATLTWLAQSAALEIHVPQWQFGPRGRIGNADRMVLDLDPGDGAGLAECAEVARLARTILVDMGLDARPVTSGSKGIHLYAALDGSQSSDDINAVAHELARALEADHPDLVVSDMKKTLRKGKVLVDWSQNNGNKTTICPYSLRGRFSPTVAAPRTWEELDDPDLAQLDYEQVLERVRDGAAPLAGMESGIFEEESLEEATADSGEAPGEVRSAGGGTDRLTKYRSMRDAAKTPEPVPDEPSTPSEGNTFVIQEHHARRLHWDFRLEHDGVLVSWALPKGPPSTSGKNNLAVQTEDHPLDYGTFEGHIPKGEYGGGDVTIWDHGTYEREKWRDGKEVIAVLHGQPDGGLAREGAADRRYALIHTGSGEGKANNNWLIHLMKNQPRPGEKGEVPAEDAPGGAPAGAPESPAGSVAAAVRAQTATAAAPAETVTVDIKKVSRDAADASMPRVEPMMATAGSRAEINDDDEWAFEMKWDGVRAVVTVTPEGARLLSRNGNDMTAAYPELQDLRAHLNGERAVLDAEIVALNKAGRPDFGLLQPRMHLTKLREIAAAAARTPVHLMVFDLLWLDGNSLADLTYEQRREILEQAVEPVPDGHLQVPPALDMSMDQAVAASKELGLEGVVAKRRSSTYAPGRRSKNWVKLKNQLTQEVVVVGWRPGQGNRQNKVGSLLVAIPDGVDLKYIGRVGSGLSEKDLATIGPRLKKMSRKTAPLDDVPSADASDAQWVRPALVGEVTFSERTGTGKLRHPVWRGLRPDKKPSDVVVETA</sequence>
<evidence type="ECO:0000256" key="14">
    <source>
        <dbReference type="ARBA" id="ARBA00023125"/>
    </source>
</evidence>
<keyword evidence="7" id="KW-0479">Metal-binding</keyword>
<evidence type="ECO:0000256" key="15">
    <source>
        <dbReference type="ARBA" id="ARBA00023172"/>
    </source>
</evidence>
<evidence type="ECO:0000256" key="12">
    <source>
        <dbReference type="ARBA" id="ARBA00022840"/>
    </source>
</evidence>
<dbReference type="GO" id="GO:0004527">
    <property type="term" value="F:exonuclease activity"/>
    <property type="evidence" value="ECO:0007669"/>
    <property type="project" value="UniProtKB-KW"/>
</dbReference>
<keyword evidence="13" id="KW-0239">DNA-directed DNA polymerase</keyword>
<name>A0A5N6MRG9_9MICC</name>
<dbReference type="PROSITE" id="PS00697">
    <property type="entry name" value="DNA_LIGASE_A1"/>
    <property type="match status" value="1"/>
</dbReference>
<dbReference type="InterPro" id="IPR012310">
    <property type="entry name" value="DNA_ligase_ATP-dep_cent"/>
</dbReference>
<comment type="cofactor">
    <cofactor evidence="1">
        <name>Mn(2+)</name>
        <dbReference type="ChEBI" id="CHEBI:29035"/>
    </cofactor>
</comment>
<dbReference type="NCBIfam" id="TIGR02779">
    <property type="entry name" value="NHEJ_ligase_lig"/>
    <property type="match status" value="1"/>
</dbReference>
<dbReference type="PANTHER" id="PTHR42705:SF2">
    <property type="entry name" value="BIFUNCTIONAL NON-HOMOLOGOUS END JOINING PROTEIN LIGD"/>
    <property type="match status" value="1"/>
</dbReference>
<dbReference type="InterPro" id="IPR014146">
    <property type="entry name" value="LigD_ligase_dom"/>
</dbReference>
<dbReference type="GO" id="GO:0006310">
    <property type="term" value="P:DNA recombination"/>
    <property type="evidence" value="ECO:0007669"/>
    <property type="project" value="UniProtKB-KW"/>
</dbReference>
<organism evidence="25 26">
    <name type="scientific">Arthrobacter yangruifuii</name>
    <dbReference type="NCBI Taxonomy" id="2606616"/>
    <lineage>
        <taxon>Bacteria</taxon>
        <taxon>Bacillati</taxon>
        <taxon>Actinomycetota</taxon>
        <taxon>Actinomycetes</taxon>
        <taxon>Micrococcales</taxon>
        <taxon>Micrococcaceae</taxon>
        <taxon>Arthrobacter</taxon>
    </lineage>
</organism>
<reference evidence="25 26" key="1">
    <citation type="submission" date="2019-08" db="EMBL/GenBank/DDBJ databases">
        <title>Arthrobacter sp. nov., isolated from plateau pika and Tibetan wild ass.</title>
        <authorList>
            <person name="Ge Y."/>
        </authorList>
    </citation>
    <scope>NUCLEOTIDE SEQUENCE [LARGE SCALE GENOMIC DNA]</scope>
    <source>
        <strain evidence="25 26">785</strain>
    </source>
</reference>
<comment type="caution">
    <text evidence="25">The sequence shown here is derived from an EMBL/GenBank/DDBJ whole genome shotgun (WGS) entry which is preliminary data.</text>
</comment>
<dbReference type="Gene3D" id="3.90.920.10">
    <property type="entry name" value="DNA primase, PRIM domain"/>
    <property type="match status" value="1"/>
</dbReference>
<dbReference type="Gene3D" id="3.30.1490.70">
    <property type="match status" value="1"/>
</dbReference>
<evidence type="ECO:0000256" key="3">
    <source>
        <dbReference type="ARBA" id="ARBA00022598"/>
    </source>
</evidence>
<comment type="similarity">
    <text evidence="21">In the C-terminal section; belongs to the ATP-dependent DNA ligase family.</text>
</comment>
<feature type="region of interest" description="Disordered" evidence="23">
    <location>
        <begin position="306"/>
        <end position="330"/>
    </location>
</feature>
<dbReference type="PANTHER" id="PTHR42705">
    <property type="entry name" value="BIFUNCTIONAL NON-HOMOLOGOUS END JOINING PROTEIN LIGD"/>
    <property type="match status" value="1"/>
</dbReference>
<keyword evidence="26" id="KW-1185">Reference proteome</keyword>
<dbReference type="CDD" id="cd04863">
    <property type="entry name" value="MtLigD_Pol_like"/>
    <property type="match status" value="1"/>
</dbReference>
<protein>
    <recommendedName>
        <fullName evidence="2">DNA ligase (ATP)</fullName>
        <ecNumber evidence="2">6.5.1.1</ecNumber>
    </recommendedName>
    <alternativeName>
        <fullName evidence="19">NHEJ DNA polymerase</fullName>
    </alternativeName>
</protein>
<dbReference type="NCBIfam" id="TIGR02778">
    <property type="entry name" value="ligD_pol"/>
    <property type="match status" value="1"/>
</dbReference>
<dbReference type="NCBIfam" id="NF007210">
    <property type="entry name" value="PRK09632.1"/>
    <property type="match status" value="1"/>
</dbReference>
<keyword evidence="5" id="KW-0548">Nucleotidyltransferase</keyword>
<evidence type="ECO:0000256" key="17">
    <source>
        <dbReference type="ARBA" id="ARBA00023211"/>
    </source>
</evidence>
<feature type="domain" description="ATP-dependent DNA ligase family profile" evidence="24">
    <location>
        <begin position="662"/>
        <end position="787"/>
    </location>
</feature>
<dbReference type="InterPro" id="IPR012309">
    <property type="entry name" value="DNA_ligase_ATP-dep_C"/>
</dbReference>
<proteinExistence type="inferred from homology"/>
<evidence type="ECO:0000313" key="26">
    <source>
        <dbReference type="Proteomes" id="UP000326852"/>
    </source>
</evidence>
<keyword evidence="14" id="KW-0238">DNA-binding</keyword>
<evidence type="ECO:0000256" key="19">
    <source>
        <dbReference type="ARBA" id="ARBA00029943"/>
    </source>
</evidence>
<evidence type="ECO:0000256" key="10">
    <source>
        <dbReference type="ARBA" id="ARBA00022801"/>
    </source>
</evidence>
<dbReference type="InterPro" id="IPR012340">
    <property type="entry name" value="NA-bd_OB-fold"/>
</dbReference>
<dbReference type="GO" id="GO:0003887">
    <property type="term" value="F:DNA-directed DNA polymerase activity"/>
    <property type="evidence" value="ECO:0007669"/>
    <property type="project" value="UniProtKB-KW"/>
</dbReference>
<evidence type="ECO:0000256" key="6">
    <source>
        <dbReference type="ARBA" id="ARBA00022722"/>
    </source>
</evidence>
<dbReference type="EC" id="6.5.1.1" evidence="2"/>
<dbReference type="SUPFAM" id="SSF56091">
    <property type="entry name" value="DNA ligase/mRNA capping enzyme, catalytic domain"/>
    <property type="match status" value="1"/>
</dbReference>
<comment type="similarity">
    <text evidence="22">In the N-terminal section; belongs to the LigD polymerase family.</text>
</comment>
<feature type="region of interest" description="Disordered" evidence="23">
    <location>
        <begin position="493"/>
        <end position="523"/>
    </location>
</feature>
<evidence type="ECO:0000313" key="25">
    <source>
        <dbReference type="EMBL" id="KAD4059684.1"/>
    </source>
</evidence>
<keyword evidence="11" id="KW-0269">Exonuclease</keyword>
<gene>
    <name evidence="25" type="ORF">GD627_00825</name>
</gene>
<evidence type="ECO:0000256" key="8">
    <source>
        <dbReference type="ARBA" id="ARBA00022741"/>
    </source>
</evidence>
<keyword evidence="6" id="KW-0540">Nuclease</keyword>
<dbReference type="InterPro" id="IPR033649">
    <property type="entry name" value="MtLigD_Pol-like"/>
</dbReference>
<evidence type="ECO:0000256" key="2">
    <source>
        <dbReference type="ARBA" id="ARBA00012727"/>
    </source>
</evidence>
<dbReference type="SUPFAM" id="SSF50249">
    <property type="entry name" value="Nucleic acid-binding proteins"/>
    <property type="match status" value="1"/>
</dbReference>
<evidence type="ECO:0000256" key="11">
    <source>
        <dbReference type="ARBA" id="ARBA00022839"/>
    </source>
</evidence>
<dbReference type="Pfam" id="PF13298">
    <property type="entry name" value="LigD_N"/>
    <property type="match status" value="1"/>
</dbReference>
<dbReference type="InterPro" id="IPR016059">
    <property type="entry name" value="DNA_ligase_ATP-dep_CS"/>
</dbReference>
<keyword evidence="3 25" id="KW-0436">Ligase</keyword>
<dbReference type="PROSITE" id="PS50160">
    <property type="entry name" value="DNA_LIGASE_A3"/>
    <property type="match status" value="1"/>
</dbReference>
<dbReference type="GO" id="GO:0005524">
    <property type="term" value="F:ATP binding"/>
    <property type="evidence" value="ECO:0007669"/>
    <property type="project" value="UniProtKB-KW"/>
</dbReference>
<evidence type="ECO:0000256" key="13">
    <source>
        <dbReference type="ARBA" id="ARBA00022932"/>
    </source>
</evidence>
<evidence type="ECO:0000256" key="16">
    <source>
        <dbReference type="ARBA" id="ARBA00023204"/>
    </source>
</evidence>
<dbReference type="Pfam" id="PF04679">
    <property type="entry name" value="DNA_ligase_A_C"/>
    <property type="match status" value="1"/>
</dbReference>
<keyword evidence="8" id="KW-0547">Nucleotide-binding</keyword>
<dbReference type="Gene3D" id="3.30.470.30">
    <property type="entry name" value="DNA ligase/mRNA capping enzyme"/>
    <property type="match status" value="1"/>
</dbReference>
<dbReference type="InterPro" id="IPR014145">
    <property type="entry name" value="LigD_pol_dom"/>
</dbReference>
<keyword evidence="15" id="KW-0233">DNA recombination</keyword>
<dbReference type="RefSeq" id="WP_152270974.1">
    <property type="nucleotide sequence ID" value="NZ_VTFX01000001.1"/>
</dbReference>
<dbReference type="GO" id="GO:0046872">
    <property type="term" value="F:metal ion binding"/>
    <property type="evidence" value="ECO:0007669"/>
    <property type="project" value="UniProtKB-KW"/>
</dbReference>
<comment type="catalytic activity">
    <reaction evidence="20">
        <text>ATP + (deoxyribonucleotide)n-3'-hydroxyl + 5'-phospho-(deoxyribonucleotide)m = (deoxyribonucleotide)n+m + AMP + diphosphate.</text>
        <dbReference type="EC" id="6.5.1.1"/>
    </reaction>
</comment>
<evidence type="ECO:0000256" key="4">
    <source>
        <dbReference type="ARBA" id="ARBA00022679"/>
    </source>
</evidence>
<dbReference type="InterPro" id="IPR014144">
    <property type="entry name" value="LigD_PE_domain"/>
</dbReference>
<dbReference type="GO" id="GO:0003677">
    <property type="term" value="F:DNA binding"/>
    <property type="evidence" value="ECO:0007669"/>
    <property type="project" value="UniProtKB-KW"/>
</dbReference>
<dbReference type="Proteomes" id="UP000326852">
    <property type="component" value="Unassembled WGS sequence"/>
</dbReference>
<evidence type="ECO:0000256" key="22">
    <source>
        <dbReference type="ARBA" id="ARBA00049990"/>
    </source>
</evidence>
<evidence type="ECO:0000256" key="20">
    <source>
        <dbReference type="ARBA" id="ARBA00034003"/>
    </source>
</evidence>
<dbReference type="Pfam" id="PF21686">
    <property type="entry name" value="LigD_Prim-Pol"/>
    <property type="match status" value="1"/>
</dbReference>
<keyword evidence="10" id="KW-0378">Hydrolase</keyword>
<keyword evidence="18" id="KW-0511">Multifunctional enzyme</keyword>
<evidence type="ECO:0000256" key="23">
    <source>
        <dbReference type="SAM" id="MobiDB-lite"/>
    </source>
</evidence>
<dbReference type="GO" id="GO:0003910">
    <property type="term" value="F:DNA ligase (ATP) activity"/>
    <property type="evidence" value="ECO:0007669"/>
    <property type="project" value="UniProtKB-EC"/>
</dbReference>
<dbReference type="Pfam" id="PF01068">
    <property type="entry name" value="DNA_ligase_A_M"/>
    <property type="match status" value="1"/>
</dbReference>
<keyword evidence="16" id="KW-0234">DNA repair</keyword>
<feature type="compositionally biased region" description="Low complexity" evidence="23">
    <location>
        <begin position="505"/>
        <end position="523"/>
    </location>
</feature>
<dbReference type="GO" id="GO:0006281">
    <property type="term" value="P:DNA repair"/>
    <property type="evidence" value="ECO:0007669"/>
    <property type="project" value="UniProtKB-KW"/>
</dbReference>
<keyword evidence="4" id="KW-0808">Transferase</keyword>
<evidence type="ECO:0000259" key="24">
    <source>
        <dbReference type="PROSITE" id="PS50160"/>
    </source>
</evidence>
<evidence type="ECO:0000256" key="21">
    <source>
        <dbReference type="ARBA" id="ARBA00049981"/>
    </source>
</evidence>
<dbReference type="AlphaFoldDB" id="A0A5N6MRG9"/>
<evidence type="ECO:0000256" key="9">
    <source>
        <dbReference type="ARBA" id="ARBA00022763"/>
    </source>
</evidence>
<dbReference type="CDD" id="cd07906">
    <property type="entry name" value="Adenylation_DNA_ligase_LigD_LigC"/>
    <property type="match status" value="1"/>
</dbReference>
<evidence type="ECO:0000256" key="7">
    <source>
        <dbReference type="ARBA" id="ARBA00022723"/>
    </source>
</evidence>
<evidence type="ECO:0000256" key="5">
    <source>
        <dbReference type="ARBA" id="ARBA00022695"/>
    </source>
</evidence>
<evidence type="ECO:0000256" key="18">
    <source>
        <dbReference type="ARBA" id="ARBA00023268"/>
    </source>
</evidence>
<keyword evidence="17" id="KW-0464">Manganese</keyword>
<keyword evidence="9" id="KW-0227">DNA damage</keyword>
<dbReference type="Gene3D" id="2.40.50.140">
    <property type="entry name" value="Nucleic acid-binding proteins"/>
    <property type="match status" value="1"/>
</dbReference>
<dbReference type="EMBL" id="VTFX01000001">
    <property type="protein sequence ID" value="KAD4059684.1"/>
    <property type="molecule type" value="Genomic_DNA"/>
</dbReference>
<evidence type="ECO:0000256" key="1">
    <source>
        <dbReference type="ARBA" id="ARBA00001936"/>
    </source>
</evidence>
<dbReference type="NCBIfam" id="TIGR02777">
    <property type="entry name" value="LigD_PE_dom"/>
    <property type="match status" value="1"/>
</dbReference>